<evidence type="ECO:0000313" key="2">
    <source>
        <dbReference type="Proteomes" id="UP001144471"/>
    </source>
</evidence>
<dbReference type="AlphaFoldDB" id="A0A9W6GND3"/>
<dbReference type="Proteomes" id="UP001144471">
    <property type="component" value="Unassembled WGS sequence"/>
</dbReference>
<dbReference type="PROSITE" id="PS51257">
    <property type="entry name" value="PROKAR_LIPOPROTEIN"/>
    <property type="match status" value="1"/>
</dbReference>
<proteinExistence type="predicted"/>
<dbReference type="InterPro" id="IPR007487">
    <property type="entry name" value="ABC_transpt-TYRBP-like"/>
</dbReference>
<dbReference type="CDD" id="cd06325">
    <property type="entry name" value="PBP1_ABC_unchar_transporter"/>
    <property type="match status" value="1"/>
</dbReference>
<dbReference type="PANTHER" id="PTHR35271">
    <property type="entry name" value="ABC TRANSPORTER, SUBSTRATE-BINDING LIPOPROTEIN-RELATED"/>
    <property type="match status" value="1"/>
</dbReference>
<accession>A0A9W6GND3</accession>
<sequence>MIMMKKMFVILMGILMMACGKEDETIKVGVSQIIEHPALDNTVVGFKKALADGGYGDIQIEVQNAQGDFATAQTIGAAYARDKDMILAVSTPSAQAAYNATKDKPILITAVTDPVSAGLVGDNISGTSDASPVDRQMELIRNLLPNAKRVGVVYNTSEQNSQILVDQMRVEAEKIGLEVVESGVTSINEIALALDNLLGQVDVLYTPTDNLVVSSTPLVLEKAGERRVPVVGSIEEQVAQGALATETIDYEKLGYQTGEMAVRILKGEDIKDMPVETLKDTKLIINRETAERYGIDLTDESVREATII</sequence>
<dbReference type="InterPro" id="IPR028082">
    <property type="entry name" value="Peripla_BP_I"/>
</dbReference>
<dbReference type="SUPFAM" id="SSF53822">
    <property type="entry name" value="Periplasmic binding protein-like I"/>
    <property type="match status" value="1"/>
</dbReference>
<keyword evidence="2" id="KW-1185">Reference proteome</keyword>
<evidence type="ECO:0000313" key="1">
    <source>
        <dbReference type="EMBL" id="GLI57295.1"/>
    </source>
</evidence>
<comment type="caution">
    <text evidence="1">The sequence shown here is derived from an EMBL/GenBank/DDBJ whole genome shotgun (WGS) entry which is preliminary data.</text>
</comment>
<dbReference type="Pfam" id="PF04392">
    <property type="entry name" value="ABC_sub_bind"/>
    <property type="match status" value="1"/>
</dbReference>
<organism evidence="1 2">
    <name type="scientific">Propionigenium maris DSM 9537</name>
    <dbReference type="NCBI Taxonomy" id="1123000"/>
    <lineage>
        <taxon>Bacteria</taxon>
        <taxon>Fusobacteriati</taxon>
        <taxon>Fusobacteriota</taxon>
        <taxon>Fusobacteriia</taxon>
        <taxon>Fusobacteriales</taxon>
        <taxon>Fusobacteriaceae</taxon>
        <taxon>Propionigenium</taxon>
    </lineage>
</organism>
<dbReference type="Gene3D" id="3.40.50.2300">
    <property type="match status" value="2"/>
</dbReference>
<name>A0A9W6GND3_9FUSO</name>
<protein>
    <submittedName>
        <fullName evidence="1">ABC transporter substrate-binding protein</fullName>
    </submittedName>
</protein>
<gene>
    <name evidence="1" type="ORF">PM10SUCC1_28090</name>
</gene>
<reference evidence="1" key="1">
    <citation type="submission" date="2022-12" db="EMBL/GenBank/DDBJ databases">
        <title>Reference genome sequencing for broad-spectrum identification of bacterial and archaeal isolates by mass spectrometry.</title>
        <authorList>
            <person name="Sekiguchi Y."/>
            <person name="Tourlousse D.M."/>
        </authorList>
    </citation>
    <scope>NUCLEOTIDE SEQUENCE</scope>
    <source>
        <strain evidence="1">10succ1</strain>
    </source>
</reference>
<dbReference type="EMBL" id="BSDY01000015">
    <property type="protein sequence ID" value="GLI57295.1"/>
    <property type="molecule type" value="Genomic_DNA"/>
</dbReference>
<dbReference type="PANTHER" id="PTHR35271:SF1">
    <property type="entry name" value="ABC TRANSPORTER, SUBSTRATE-BINDING LIPOPROTEIN"/>
    <property type="match status" value="1"/>
</dbReference>